<reference evidence="2" key="1">
    <citation type="submission" date="2023-07" db="EMBL/GenBank/DDBJ databases">
        <title>Two novel species in the genus Flavivirga.</title>
        <authorList>
            <person name="Kwon K."/>
        </authorList>
    </citation>
    <scope>NUCLEOTIDE SEQUENCE</scope>
    <source>
        <strain evidence="2">KCTC 52353</strain>
    </source>
</reference>
<accession>A0ABT8WFE7</accession>
<feature type="chain" id="PRO_5046313444" evidence="1">
    <location>
        <begin position="21"/>
        <end position="379"/>
    </location>
</feature>
<sequence length="379" mass="42534">MKTKYILIFTFVLNLFSISAQELALVRENGVFGYINTSGEYVIEPQFEVAKNFSGNLAAASQDKKWGFIDTSGKWAIQPEYDKVKAFHAGFALVLKGKQWSYIDSSNKTLTTPVQEKYYDFNDDGIAFFRVEKKLGLLGTDGKLIIEPTYDVIKPFVDGYARVRNGENWGMIDKKGTVTIPLEYSGIGSYNSTGIWAKKGETFGIISNGEFNMVSGVDKIWDFNDKSNLTYARSNKKVGFIDNKGKWVIEPQYAKVRSFSNGLAPVLKGKSWGYINTKGEEVTGFIYKDAEIFSADGLAPVKSKKLWGFIDKTGKLVIPEKYEITAGGFSIFTKNNLKGFKNGLARVKLDKKWAFLNVKGEALGNKWYQNVELFVNTNQ</sequence>
<dbReference type="InterPro" id="IPR032774">
    <property type="entry name" value="WG_beta_rep"/>
</dbReference>
<gene>
    <name evidence="2" type="ORF">Q4Q35_18140</name>
</gene>
<protein>
    <submittedName>
        <fullName evidence="2">WG repeat-containing protein</fullName>
    </submittedName>
</protein>
<comment type="caution">
    <text evidence="2">The sequence shown here is derived from an EMBL/GenBank/DDBJ whole genome shotgun (WGS) entry which is preliminary data.</text>
</comment>
<evidence type="ECO:0000313" key="3">
    <source>
        <dbReference type="Proteomes" id="UP001176883"/>
    </source>
</evidence>
<proteinExistence type="predicted"/>
<evidence type="ECO:0000256" key="1">
    <source>
        <dbReference type="SAM" id="SignalP"/>
    </source>
</evidence>
<keyword evidence="1" id="KW-0732">Signal</keyword>
<dbReference type="PANTHER" id="PTHR37841:SF1">
    <property type="entry name" value="DUF3298 DOMAIN-CONTAINING PROTEIN"/>
    <property type="match status" value="1"/>
</dbReference>
<dbReference type="SUPFAM" id="SSF69360">
    <property type="entry name" value="Cell wall binding repeat"/>
    <property type="match status" value="2"/>
</dbReference>
<name>A0ABT8WFE7_9FLAO</name>
<dbReference type="PANTHER" id="PTHR37841">
    <property type="entry name" value="GLR2918 PROTEIN"/>
    <property type="match status" value="1"/>
</dbReference>
<keyword evidence="3" id="KW-1185">Reference proteome</keyword>
<dbReference type="RefSeq" id="WP_303279438.1">
    <property type="nucleotide sequence ID" value="NZ_JAUOEK010000172.1"/>
</dbReference>
<dbReference type="EMBL" id="JAUOEK010000172">
    <property type="protein sequence ID" value="MDO5971726.1"/>
    <property type="molecule type" value="Genomic_DNA"/>
</dbReference>
<dbReference type="Pfam" id="PF14903">
    <property type="entry name" value="WG_beta_rep"/>
    <property type="match status" value="5"/>
</dbReference>
<evidence type="ECO:0000313" key="2">
    <source>
        <dbReference type="EMBL" id="MDO5971726.1"/>
    </source>
</evidence>
<organism evidence="2 3">
    <name type="scientific">Flavivirga aquimarina</name>
    <dbReference type="NCBI Taxonomy" id="2027862"/>
    <lineage>
        <taxon>Bacteria</taxon>
        <taxon>Pseudomonadati</taxon>
        <taxon>Bacteroidota</taxon>
        <taxon>Flavobacteriia</taxon>
        <taxon>Flavobacteriales</taxon>
        <taxon>Flavobacteriaceae</taxon>
        <taxon>Flavivirga</taxon>
    </lineage>
</organism>
<feature type="signal peptide" evidence="1">
    <location>
        <begin position="1"/>
        <end position="20"/>
    </location>
</feature>
<dbReference type="Proteomes" id="UP001176883">
    <property type="component" value="Unassembled WGS sequence"/>
</dbReference>